<evidence type="ECO:0000313" key="4">
    <source>
        <dbReference type="Proteomes" id="UP000190657"/>
    </source>
</evidence>
<dbReference type="STRING" id="290054.SAMN02745114_00262"/>
<dbReference type="PANTHER" id="PTHR35794">
    <property type="entry name" value="CELL DIVISION PROTEIN DIVIVA"/>
    <property type="match status" value="1"/>
</dbReference>
<sequence>MISAKDLKNVDLAVANSGYVTKDVDKLLNEAANTIEAYQRENKELYHKLEVLASKIEEYRSEEDAIKTALVTAQKMADKIKKESKDAAALLIESSEAEAKQKMDTANTEAEAIVRKARDYSANLINNKTNEANEIISTAQAKANEAINSSKVVAQDILDQAKAISTDLISKSKAEKEAYEILISTIKNDAKSFVENLKKLYSDQLDVLNSSKLDTSSADADSAEKNVEDVHGDVSNLVDEVKEFSSAIPEEINIPEIPHKEFDDSDVKVEKPVFNTPADAEEVEEPQQEELENNIDEVVNNIVENQPTEPPVITTDDEEFEEDEDEPLDPMEAVEAFSQNEITPIEKSAVPEISEDADMENDESLFDEGDQLPFENYFNINREDVHNDKSQTISLIPPEDDEDEDDEPKFKGFFKKKK</sequence>
<dbReference type="AlphaFoldDB" id="A0A1T4K2K3"/>
<reference evidence="3 4" key="1">
    <citation type="submission" date="2017-02" db="EMBL/GenBank/DDBJ databases">
        <authorList>
            <person name="Peterson S.W."/>
        </authorList>
    </citation>
    <scope>NUCLEOTIDE SEQUENCE [LARGE SCALE GENOMIC DNA]</scope>
    <source>
        <strain evidence="3 4">ATCC 51222</strain>
    </source>
</reference>
<evidence type="ECO:0000256" key="2">
    <source>
        <dbReference type="SAM" id="MobiDB-lite"/>
    </source>
</evidence>
<dbReference type="Gene3D" id="6.10.250.660">
    <property type="match status" value="1"/>
</dbReference>
<keyword evidence="4" id="KW-1185">Reference proteome</keyword>
<accession>A0A1T4K2K3</accession>
<evidence type="ECO:0000313" key="3">
    <source>
        <dbReference type="EMBL" id="SJZ36686.1"/>
    </source>
</evidence>
<dbReference type="InterPro" id="IPR007793">
    <property type="entry name" value="DivIVA_fam"/>
</dbReference>
<feature type="compositionally biased region" description="Acidic residues" evidence="2">
    <location>
        <begin position="398"/>
        <end position="407"/>
    </location>
</feature>
<dbReference type="OrthoDB" id="9815492at2"/>
<organism evidence="3 4">
    <name type="scientific">Eubacterium coprostanoligenes</name>
    <dbReference type="NCBI Taxonomy" id="290054"/>
    <lineage>
        <taxon>Bacteria</taxon>
        <taxon>Bacillati</taxon>
        <taxon>Bacillota</taxon>
        <taxon>Clostridia</taxon>
        <taxon>Eubacteriales</taxon>
        <taxon>Eubacteriaceae</taxon>
        <taxon>Eubacterium</taxon>
    </lineage>
</organism>
<dbReference type="PANTHER" id="PTHR35794:SF2">
    <property type="entry name" value="CELL DIVISION PROTEIN DIVIVA"/>
    <property type="match status" value="1"/>
</dbReference>
<feature type="region of interest" description="Disordered" evidence="2">
    <location>
        <begin position="305"/>
        <end position="327"/>
    </location>
</feature>
<name>A0A1T4K2K3_9FIRM</name>
<gene>
    <name evidence="3" type="ORF">SAMN02745114_00262</name>
</gene>
<keyword evidence="1" id="KW-0175">Coiled coil</keyword>
<feature type="region of interest" description="Disordered" evidence="2">
    <location>
        <begin position="383"/>
        <end position="418"/>
    </location>
</feature>
<dbReference type="RefSeq" id="WP_078767763.1">
    <property type="nucleotide sequence ID" value="NZ_FUWW01000002.1"/>
</dbReference>
<evidence type="ECO:0000256" key="1">
    <source>
        <dbReference type="SAM" id="Coils"/>
    </source>
</evidence>
<feature type="compositionally biased region" description="Acidic residues" evidence="2">
    <location>
        <begin position="315"/>
        <end position="327"/>
    </location>
</feature>
<dbReference type="EMBL" id="FUWW01000002">
    <property type="protein sequence ID" value="SJZ36686.1"/>
    <property type="molecule type" value="Genomic_DNA"/>
</dbReference>
<dbReference type="Proteomes" id="UP000190657">
    <property type="component" value="Unassembled WGS sequence"/>
</dbReference>
<proteinExistence type="predicted"/>
<protein>
    <submittedName>
        <fullName evidence="3">DivIVA protein</fullName>
    </submittedName>
</protein>
<dbReference type="Pfam" id="PF05103">
    <property type="entry name" value="DivIVA"/>
    <property type="match status" value="1"/>
</dbReference>
<feature type="coiled-coil region" evidence="1">
    <location>
        <begin position="21"/>
        <end position="62"/>
    </location>
</feature>